<dbReference type="GO" id="GO:0005524">
    <property type="term" value="F:ATP binding"/>
    <property type="evidence" value="ECO:0007669"/>
    <property type="project" value="UniProtKB-UniRule"/>
</dbReference>
<reference evidence="10" key="1">
    <citation type="submission" date="2018-09" db="EMBL/GenBank/DDBJ databases">
        <authorList>
            <person name="Livingstone P.G."/>
            <person name="Whitworth D.E."/>
        </authorList>
    </citation>
    <scope>NUCLEOTIDE SEQUENCE [LARGE SCALE GENOMIC DNA]</scope>
    <source>
        <strain evidence="10">CA043D</strain>
    </source>
</reference>
<dbReference type="AlphaFoldDB" id="A0A3A8JRF8"/>
<dbReference type="Proteomes" id="UP000268313">
    <property type="component" value="Unassembled WGS sequence"/>
</dbReference>
<dbReference type="InterPro" id="IPR008271">
    <property type="entry name" value="Ser/Thr_kinase_AS"/>
</dbReference>
<keyword evidence="10" id="KW-1185">Reference proteome</keyword>
<dbReference type="EMBL" id="RAWE01000144">
    <property type="protein sequence ID" value="RKG98377.1"/>
    <property type="molecule type" value="Genomic_DNA"/>
</dbReference>
<keyword evidence="4 6" id="KW-0067">ATP-binding</keyword>
<dbReference type="Pfam" id="PF13424">
    <property type="entry name" value="TPR_12"/>
    <property type="match status" value="3"/>
</dbReference>
<dbReference type="PANTHER" id="PTHR43289">
    <property type="entry name" value="MITOGEN-ACTIVATED PROTEIN KINASE KINASE KINASE 20-RELATED"/>
    <property type="match status" value="1"/>
</dbReference>
<feature type="binding site" evidence="6">
    <location>
        <position position="68"/>
    </location>
    <ligand>
        <name>ATP</name>
        <dbReference type="ChEBI" id="CHEBI:30616"/>
    </ligand>
</feature>
<dbReference type="Gene3D" id="1.10.510.10">
    <property type="entry name" value="Transferase(Phosphotransferase) domain 1"/>
    <property type="match status" value="1"/>
</dbReference>
<feature type="compositionally biased region" description="Polar residues" evidence="7">
    <location>
        <begin position="9"/>
        <end position="24"/>
    </location>
</feature>
<evidence type="ECO:0000256" key="3">
    <source>
        <dbReference type="ARBA" id="ARBA00022777"/>
    </source>
</evidence>
<dbReference type="SUPFAM" id="SSF56112">
    <property type="entry name" value="Protein kinase-like (PK-like)"/>
    <property type="match status" value="1"/>
</dbReference>
<dbReference type="CDD" id="cd14014">
    <property type="entry name" value="STKc_PknB_like"/>
    <property type="match status" value="1"/>
</dbReference>
<sequence length="970" mass="104459">MKTSRPEQDTGSQAPNTGHPTGDSSGPERPLHATRVGRYVLLARLGRGGMGEVFEAFDPELRRTVAIKLLHERRLPDEEEDARALRLVREAQAMARLSHPNVLTVHDVGTHEGRVFIAMARVEGGTLRQWLREGPHPPRQVLAVCRAMGQGLAAAHAAGLVHRDFKPDNVLLGRDGGVWVTDFGIASDAGVGTEGGPAVSAAALLEGPLDTRLTATGALVGTPAYMAPEQYAGRGPDARADQFSYCVSVYEALTGQRPFEEGTLRRMAVTLLDSQRAPQGAVVPRVELEPPAHPAVPGWVHRVLAQGLAVAPEQRFASMEALLAALERDPEAGRRKLAGRSLAVVAGLFLGVGVAWVRPTPCSGAPALFARVWGPAQKSAVAEAFEKSGAKDADGAFDRVERALDAYAAEWSRMHRQACEATRVTGEQPEAHLALRMSCLDRRLRAVDALGAELAHADAALVQRSAEAVDALRGVSACANVEALSAAVPPPEDLAARTRVEAVRQDVAHAQALLDTGRYTQAVPVAQAAVEAAHATHYRPVEAEALHVLGWAHHRMNQSREARSTWHEAMAAATAGRHDEVALQVATELVLGLSNEPEWFPEAHLWSAQAHALIERLGSAPDLEGRLANHEGILALNEDALDAAAEHYARALALRERTLGPTHVDTAKVYNNLGMVMLRQGKKAEATALYQKALAIYEERLGPVHPLLAGTLTNLGFAEQEAGHLPKALEWLQRAYTLRQQTLGPLNSQTLLLLHDLALVQESLGAPDRALALHKQALEGMRQGFGAESREAIDSLKALAGAEERLERDADALAHFQEGLVLQRKVLPPEEFAVDTLEEDVGRLMVAQGRPKEAVPLLRAALESKSRSLGAEHGRTIHSRTALGLAYLMLGQGDSARELLETSERVLAPLGWNPVDAAMTHYALAQALWSQPAEHARALTLAKQAVDGFTQGGSMTRRELAQVKQWIASR</sequence>
<dbReference type="InterPro" id="IPR019734">
    <property type="entry name" value="TPR_rpt"/>
</dbReference>
<dbReference type="Gene3D" id="1.25.40.10">
    <property type="entry name" value="Tetratricopeptide repeat domain"/>
    <property type="match status" value="3"/>
</dbReference>
<dbReference type="OrthoDB" id="9801841at2"/>
<dbReference type="Pfam" id="PF00069">
    <property type="entry name" value="Pkinase"/>
    <property type="match status" value="1"/>
</dbReference>
<feature type="domain" description="Protein kinase" evidence="8">
    <location>
        <begin position="39"/>
        <end position="332"/>
    </location>
</feature>
<dbReference type="Gene3D" id="3.30.200.20">
    <property type="entry name" value="Phosphorylase Kinase, domain 1"/>
    <property type="match status" value="1"/>
</dbReference>
<name>A0A3A8JRF8_9BACT</name>
<feature type="repeat" description="TPR" evidence="5">
    <location>
        <begin position="667"/>
        <end position="700"/>
    </location>
</feature>
<dbReference type="InterPro" id="IPR000719">
    <property type="entry name" value="Prot_kinase_dom"/>
</dbReference>
<dbReference type="RefSeq" id="WP_120605939.1">
    <property type="nucleotide sequence ID" value="NZ_RAWE01000144.1"/>
</dbReference>
<protein>
    <submittedName>
        <fullName evidence="9">Tetratricopeptide repeat protein</fullName>
    </submittedName>
</protein>
<proteinExistence type="predicted"/>
<dbReference type="PANTHER" id="PTHR43289:SF6">
    <property type="entry name" value="SERINE_THREONINE-PROTEIN KINASE NEKL-3"/>
    <property type="match status" value="1"/>
</dbReference>
<accession>A0A3A8JRF8</accession>
<evidence type="ECO:0000256" key="4">
    <source>
        <dbReference type="ARBA" id="ARBA00022840"/>
    </source>
</evidence>
<dbReference type="SUPFAM" id="SSF48452">
    <property type="entry name" value="TPR-like"/>
    <property type="match status" value="2"/>
</dbReference>
<evidence type="ECO:0000256" key="7">
    <source>
        <dbReference type="SAM" id="MobiDB-lite"/>
    </source>
</evidence>
<evidence type="ECO:0000259" key="8">
    <source>
        <dbReference type="PROSITE" id="PS50011"/>
    </source>
</evidence>
<evidence type="ECO:0000256" key="5">
    <source>
        <dbReference type="PROSITE-ProRule" id="PRU00339"/>
    </source>
</evidence>
<evidence type="ECO:0000256" key="1">
    <source>
        <dbReference type="ARBA" id="ARBA00022679"/>
    </source>
</evidence>
<dbReference type="InterPro" id="IPR011009">
    <property type="entry name" value="Kinase-like_dom_sf"/>
</dbReference>
<evidence type="ECO:0000256" key="6">
    <source>
        <dbReference type="PROSITE-ProRule" id="PRU10141"/>
    </source>
</evidence>
<organism evidence="9 10">
    <name type="scientific">Corallococcus carmarthensis</name>
    <dbReference type="NCBI Taxonomy" id="2316728"/>
    <lineage>
        <taxon>Bacteria</taxon>
        <taxon>Pseudomonadati</taxon>
        <taxon>Myxococcota</taxon>
        <taxon>Myxococcia</taxon>
        <taxon>Myxococcales</taxon>
        <taxon>Cystobacterineae</taxon>
        <taxon>Myxococcaceae</taxon>
        <taxon>Corallococcus</taxon>
    </lineage>
</organism>
<evidence type="ECO:0000256" key="2">
    <source>
        <dbReference type="ARBA" id="ARBA00022741"/>
    </source>
</evidence>
<dbReference type="SMART" id="SM00028">
    <property type="entry name" value="TPR"/>
    <property type="match status" value="5"/>
</dbReference>
<feature type="region of interest" description="Disordered" evidence="7">
    <location>
        <begin position="1"/>
        <end position="31"/>
    </location>
</feature>
<keyword evidence="3" id="KW-0418">Kinase</keyword>
<keyword evidence="1" id="KW-0808">Transferase</keyword>
<dbReference type="GO" id="GO:0004674">
    <property type="term" value="F:protein serine/threonine kinase activity"/>
    <property type="evidence" value="ECO:0007669"/>
    <property type="project" value="TreeGrafter"/>
</dbReference>
<dbReference type="PROSITE" id="PS00107">
    <property type="entry name" value="PROTEIN_KINASE_ATP"/>
    <property type="match status" value="1"/>
</dbReference>
<dbReference type="PROSITE" id="PS50005">
    <property type="entry name" value="TPR"/>
    <property type="match status" value="1"/>
</dbReference>
<dbReference type="PROSITE" id="PS00108">
    <property type="entry name" value="PROTEIN_KINASE_ST"/>
    <property type="match status" value="1"/>
</dbReference>
<evidence type="ECO:0000313" key="9">
    <source>
        <dbReference type="EMBL" id="RKG98377.1"/>
    </source>
</evidence>
<dbReference type="PROSITE" id="PS50011">
    <property type="entry name" value="PROTEIN_KINASE_DOM"/>
    <property type="match status" value="1"/>
</dbReference>
<keyword evidence="2 6" id="KW-0547">Nucleotide-binding</keyword>
<evidence type="ECO:0000313" key="10">
    <source>
        <dbReference type="Proteomes" id="UP000268313"/>
    </source>
</evidence>
<keyword evidence="5" id="KW-0802">TPR repeat</keyword>
<dbReference type="InterPro" id="IPR017441">
    <property type="entry name" value="Protein_kinase_ATP_BS"/>
</dbReference>
<gene>
    <name evidence="9" type="ORF">D7X32_29720</name>
</gene>
<dbReference type="InterPro" id="IPR011990">
    <property type="entry name" value="TPR-like_helical_dom_sf"/>
</dbReference>
<comment type="caution">
    <text evidence="9">The sequence shown here is derived from an EMBL/GenBank/DDBJ whole genome shotgun (WGS) entry which is preliminary data.</text>
</comment>